<sequence length="175" mass="18173">MPRICFRPRTSHRQAGAALVVALLLLVVLTLLAISGVNSSTLNLVMAGNTQLAQNAFQAAETGIEYSVALNEFNPDPGLDPETQKDDARGFEAISKGQLCGMPQPALPGSSLDSYSTFHFQIDSTGKSKRQANSVNIQAIAIIAPADASVAPAPDLGAEVVCPPPAGGGANNKFE</sequence>
<gene>
    <name evidence="2" type="ORF">GCM10011487_28370</name>
</gene>
<dbReference type="Proteomes" id="UP000445000">
    <property type="component" value="Unassembled WGS sequence"/>
</dbReference>
<feature type="domain" description="Type 4 fimbrial biogenesis protein PilX N-terminal" evidence="1">
    <location>
        <begin position="15"/>
        <end position="65"/>
    </location>
</feature>
<organism evidence="2 3">
    <name type="scientific">Steroidobacter agaridevorans</name>
    <dbReference type="NCBI Taxonomy" id="2695856"/>
    <lineage>
        <taxon>Bacteria</taxon>
        <taxon>Pseudomonadati</taxon>
        <taxon>Pseudomonadota</taxon>
        <taxon>Gammaproteobacteria</taxon>
        <taxon>Steroidobacterales</taxon>
        <taxon>Steroidobacteraceae</taxon>
        <taxon>Steroidobacter</taxon>
    </lineage>
</organism>
<comment type="caution">
    <text evidence="2">The sequence shown here is derived from an EMBL/GenBank/DDBJ whole genome shotgun (WGS) entry which is preliminary data.</text>
</comment>
<proteinExistence type="predicted"/>
<keyword evidence="3" id="KW-1185">Reference proteome</keyword>
<evidence type="ECO:0000259" key="1">
    <source>
        <dbReference type="Pfam" id="PF14341"/>
    </source>
</evidence>
<dbReference type="AlphaFoldDB" id="A0A829YC41"/>
<dbReference type="RefSeq" id="WP_161812465.1">
    <property type="nucleotide sequence ID" value="NZ_BLJN01000002.1"/>
</dbReference>
<evidence type="ECO:0000313" key="3">
    <source>
        <dbReference type="Proteomes" id="UP000445000"/>
    </source>
</evidence>
<protein>
    <recommendedName>
        <fullName evidence="1">Type 4 fimbrial biogenesis protein PilX N-terminal domain-containing protein</fullName>
    </recommendedName>
</protein>
<dbReference type="Pfam" id="PF14341">
    <property type="entry name" value="PilX_N"/>
    <property type="match status" value="1"/>
</dbReference>
<dbReference type="InterPro" id="IPR025746">
    <property type="entry name" value="PilX_N_dom"/>
</dbReference>
<evidence type="ECO:0000313" key="2">
    <source>
        <dbReference type="EMBL" id="GFE80837.1"/>
    </source>
</evidence>
<name>A0A829YC41_9GAMM</name>
<reference evidence="3" key="1">
    <citation type="submission" date="2020-01" db="EMBL/GenBank/DDBJ databases">
        <title>'Steroidobacter agaridevorans' sp. nov., agar-degrading bacteria isolated from rhizosphere soils.</title>
        <authorList>
            <person name="Ikenaga M."/>
            <person name="Kataoka M."/>
            <person name="Murouchi A."/>
            <person name="Katsuragi S."/>
            <person name="Sakai M."/>
        </authorList>
    </citation>
    <scope>NUCLEOTIDE SEQUENCE [LARGE SCALE GENOMIC DNA]</scope>
    <source>
        <strain evidence="3">YU21-B</strain>
    </source>
</reference>
<dbReference type="EMBL" id="BLJN01000002">
    <property type="protein sequence ID" value="GFE80837.1"/>
    <property type="molecule type" value="Genomic_DNA"/>
</dbReference>
<accession>A0A829YC41</accession>